<gene>
    <name evidence="1" type="ORF">Dcae01_01009</name>
</gene>
<accession>A0ABP9U9N3</accession>
<dbReference type="Proteomes" id="UP001423409">
    <property type="component" value="Unassembled WGS sequence"/>
</dbReference>
<dbReference type="EMBL" id="BAABQU010000009">
    <property type="protein sequence ID" value="GAA5439506.1"/>
    <property type="molecule type" value="Genomic_DNA"/>
</dbReference>
<proteinExistence type="predicted"/>
<comment type="caution">
    <text evidence="1">The sequence shown here is derived from an EMBL/GenBank/DDBJ whole genome shotgun (WGS) entry which is preliminary data.</text>
</comment>
<evidence type="ECO:0000313" key="2">
    <source>
        <dbReference type="Proteomes" id="UP001423409"/>
    </source>
</evidence>
<organism evidence="1 2">
    <name type="scientific">Deinococcus caeni</name>
    <dbReference type="NCBI Taxonomy" id="569127"/>
    <lineage>
        <taxon>Bacteria</taxon>
        <taxon>Thermotogati</taxon>
        <taxon>Deinococcota</taxon>
        <taxon>Deinococci</taxon>
        <taxon>Deinococcales</taxon>
        <taxon>Deinococcaceae</taxon>
        <taxon>Deinococcus</taxon>
    </lineage>
</organism>
<sequence length="243" mass="24313">MLSPVLADLIGFHAPLSVVQREQGGAVTLLTPGVNVLALNATFLPGDVTGVDLRDVQDWHEGQGLPPLVAWAGSEVPAGLKVKEVARVRVGRWSGRPDPLDAPAGKQVMVEQVGRLNLSAWAGALCAAHGTPGWAAGLARQLAGPLEVAAGPGSAGAFALLMAYRDGQPVGSLLWQARGAGGAAHLWGAADTGAGVALLNAAAGLGADLTVTLPGAGEWDGPPLAGATSVQYGLLTPGTDAQG</sequence>
<keyword evidence="2" id="KW-1185">Reference proteome</keyword>
<protein>
    <submittedName>
        <fullName evidence="1">Uncharacterized protein</fullName>
    </submittedName>
</protein>
<dbReference type="RefSeq" id="WP_345442779.1">
    <property type="nucleotide sequence ID" value="NZ_BAABQU010000009.1"/>
</dbReference>
<name>A0ABP9U9N3_9DEIO</name>
<evidence type="ECO:0000313" key="1">
    <source>
        <dbReference type="EMBL" id="GAA5439506.1"/>
    </source>
</evidence>
<reference evidence="1 2" key="1">
    <citation type="submission" date="2024-02" db="EMBL/GenBank/DDBJ databases">
        <title>Deinococcus caeni NBRC 101312.</title>
        <authorList>
            <person name="Ichikawa N."/>
            <person name="Katano-Makiyama Y."/>
            <person name="Hidaka K."/>
        </authorList>
    </citation>
    <scope>NUCLEOTIDE SEQUENCE [LARGE SCALE GENOMIC DNA]</scope>
    <source>
        <strain evidence="1 2">NBRC 101312</strain>
    </source>
</reference>